<dbReference type="Proteomes" id="UP000830671">
    <property type="component" value="Chromosome 1"/>
</dbReference>
<evidence type="ECO:0000313" key="2">
    <source>
        <dbReference type="EMBL" id="UQC73648.1"/>
    </source>
</evidence>
<reference evidence="2" key="1">
    <citation type="journal article" date="2021" name="Mol. Plant Microbe Interact.">
        <title>Complete Genome Sequence of the Plant-Pathogenic Fungus Colletotrichum lupini.</title>
        <authorList>
            <person name="Baroncelli R."/>
            <person name="Pensec F."/>
            <person name="Da Lio D."/>
            <person name="Boufleur T."/>
            <person name="Vicente I."/>
            <person name="Sarrocco S."/>
            <person name="Picot A."/>
            <person name="Baraldi E."/>
            <person name="Sukno S."/>
            <person name="Thon M."/>
            <person name="Le Floch G."/>
        </authorList>
    </citation>
    <scope>NUCLEOTIDE SEQUENCE</scope>
    <source>
        <strain evidence="2">IMI 504893</strain>
    </source>
</reference>
<dbReference type="KEGG" id="clup:CLUP02_00293"/>
<organism evidence="2 3">
    <name type="scientific">Colletotrichum lupini</name>
    <dbReference type="NCBI Taxonomy" id="145971"/>
    <lineage>
        <taxon>Eukaryota</taxon>
        <taxon>Fungi</taxon>
        <taxon>Dikarya</taxon>
        <taxon>Ascomycota</taxon>
        <taxon>Pezizomycotina</taxon>
        <taxon>Sordariomycetes</taxon>
        <taxon>Hypocreomycetidae</taxon>
        <taxon>Glomerellales</taxon>
        <taxon>Glomerellaceae</taxon>
        <taxon>Colletotrichum</taxon>
        <taxon>Colletotrichum acutatum species complex</taxon>
    </lineage>
</organism>
<evidence type="ECO:0000256" key="1">
    <source>
        <dbReference type="SAM" id="MobiDB-lite"/>
    </source>
</evidence>
<dbReference type="RefSeq" id="XP_049135302.1">
    <property type="nucleotide sequence ID" value="XM_049279345.1"/>
</dbReference>
<accession>A0A9Q8SAT3</accession>
<evidence type="ECO:0000313" key="3">
    <source>
        <dbReference type="Proteomes" id="UP000830671"/>
    </source>
</evidence>
<protein>
    <submittedName>
        <fullName evidence="2">Uncharacterized protein</fullName>
    </submittedName>
</protein>
<proteinExistence type="predicted"/>
<dbReference type="EMBL" id="CP019471">
    <property type="protein sequence ID" value="UQC73648.1"/>
    <property type="molecule type" value="Genomic_DNA"/>
</dbReference>
<name>A0A9Q8SAT3_9PEZI</name>
<sequence length="210" mass="23838">MTRVRHNWLRPTLPKERMLTTRSGYWQWMRHGWAMAALPRFSSPSLPQPDPSITGTTHLAQGPRDDPYARGPNIVLLFTPATRHYPFNFLQVGSLKALRPPANPRTLDDCSQLMYYLTFDVETASVLAAGCCRKSTLARPRLPRVTGRSQNPNLAKDKVPRIAHHFMPGNIGSQDKCAFLFVRGMPLCYLLHGLRVCANEYFRAPKLRVP</sequence>
<dbReference type="AlphaFoldDB" id="A0A9Q8SAT3"/>
<gene>
    <name evidence="2" type="ORF">CLUP02_00293</name>
</gene>
<dbReference type="GeneID" id="73334355"/>
<feature type="region of interest" description="Disordered" evidence="1">
    <location>
        <begin position="45"/>
        <end position="65"/>
    </location>
</feature>
<keyword evidence="3" id="KW-1185">Reference proteome</keyword>